<keyword evidence="1" id="KW-0547">Nucleotide-binding</keyword>
<reference evidence="4 5" key="2">
    <citation type="submission" date="2015-02" db="EMBL/GenBank/DDBJ databases">
        <title>The complete genome of Sphingomonas hengshuiensis sp. WHSC-8 isolated from soil of Hengshui Lake.</title>
        <authorList>
            <person name="Wei S."/>
            <person name="Guo J."/>
            <person name="Su C."/>
            <person name="Wu R."/>
            <person name="Zhang Z."/>
            <person name="Liang K."/>
            <person name="Li H."/>
            <person name="Wang T."/>
            <person name="Liu H."/>
            <person name="Zhang C."/>
            <person name="Li Z."/>
            <person name="Wang Q."/>
            <person name="Meng J."/>
        </authorList>
    </citation>
    <scope>NUCLEOTIDE SEQUENCE [LARGE SCALE GENOMIC DNA]</scope>
    <source>
        <strain evidence="4 5">WHSC-8</strain>
    </source>
</reference>
<dbReference type="SUPFAM" id="SSF52540">
    <property type="entry name" value="P-loop containing nucleoside triphosphate hydrolases"/>
    <property type="match status" value="1"/>
</dbReference>
<gene>
    <name evidence="4" type="ORF">TS85_03675</name>
</gene>
<name>A0A7U4J6G5_9SPHN</name>
<dbReference type="InterPro" id="IPR017871">
    <property type="entry name" value="ABC_transporter-like_CS"/>
</dbReference>
<dbReference type="InterPro" id="IPR003439">
    <property type="entry name" value="ABC_transporter-like_ATP-bd"/>
</dbReference>
<dbReference type="GO" id="GO:0005524">
    <property type="term" value="F:ATP binding"/>
    <property type="evidence" value="ECO:0007669"/>
    <property type="project" value="UniProtKB-KW"/>
</dbReference>
<accession>A0A7U4J6G5</accession>
<evidence type="ECO:0000313" key="5">
    <source>
        <dbReference type="Proteomes" id="UP000032300"/>
    </source>
</evidence>
<evidence type="ECO:0000256" key="1">
    <source>
        <dbReference type="ARBA" id="ARBA00022741"/>
    </source>
</evidence>
<protein>
    <recommendedName>
        <fullName evidence="3">ABC transporter domain-containing protein</fullName>
    </recommendedName>
</protein>
<dbReference type="Proteomes" id="UP000032300">
    <property type="component" value="Chromosome"/>
</dbReference>
<evidence type="ECO:0000256" key="2">
    <source>
        <dbReference type="ARBA" id="ARBA00022840"/>
    </source>
</evidence>
<dbReference type="InterPro" id="IPR050107">
    <property type="entry name" value="ABC_carbohydrate_import_ATPase"/>
</dbReference>
<dbReference type="InterPro" id="IPR027417">
    <property type="entry name" value="P-loop_NTPase"/>
</dbReference>
<dbReference type="PROSITE" id="PS00211">
    <property type="entry name" value="ABC_TRANSPORTER_1"/>
    <property type="match status" value="1"/>
</dbReference>
<dbReference type="SMART" id="SM00382">
    <property type="entry name" value="AAA"/>
    <property type="match status" value="1"/>
</dbReference>
<organism evidence="4 5">
    <name type="scientific">Sphingomonas hengshuiensis</name>
    <dbReference type="NCBI Taxonomy" id="1609977"/>
    <lineage>
        <taxon>Bacteria</taxon>
        <taxon>Pseudomonadati</taxon>
        <taxon>Pseudomonadota</taxon>
        <taxon>Alphaproteobacteria</taxon>
        <taxon>Sphingomonadales</taxon>
        <taxon>Sphingomonadaceae</taxon>
        <taxon>Sphingomonas</taxon>
    </lineage>
</organism>
<reference evidence="4 5" key="1">
    <citation type="journal article" date="2015" name="Int. J. Syst. Evol. Microbiol.">
        <title>Sphingomonas hengshuiensis sp. nov., isolated from lake wetland.</title>
        <authorList>
            <person name="Wei S."/>
            <person name="Wang T."/>
            <person name="Liu H."/>
            <person name="Zhang C."/>
            <person name="Guo J."/>
            <person name="Wang Q."/>
            <person name="Liang K."/>
            <person name="Zhang Z."/>
        </authorList>
    </citation>
    <scope>NUCLEOTIDE SEQUENCE [LARGE SCALE GENOMIC DNA]</scope>
    <source>
        <strain evidence="4 5">WHSC-8</strain>
    </source>
</reference>
<keyword evidence="5" id="KW-1185">Reference proteome</keyword>
<dbReference type="GO" id="GO:0016887">
    <property type="term" value="F:ATP hydrolysis activity"/>
    <property type="evidence" value="ECO:0007669"/>
    <property type="project" value="InterPro"/>
</dbReference>
<dbReference type="Gene3D" id="3.40.50.300">
    <property type="entry name" value="P-loop containing nucleotide triphosphate hydrolases"/>
    <property type="match status" value="1"/>
</dbReference>
<evidence type="ECO:0000259" key="3">
    <source>
        <dbReference type="PROSITE" id="PS50893"/>
    </source>
</evidence>
<dbReference type="CDD" id="cd03216">
    <property type="entry name" value="ABC_Carb_Monos_I"/>
    <property type="match status" value="1"/>
</dbReference>
<dbReference type="PANTHER" id="PTHR43790:SF8">
    <property type="entry name" value="SUGAR ABC TRANSPORTER ATP-BINDING PROTEIN"/>
    <property type="match status" value="1"/>
</dbReference>
<sequence>MSVPILGVRGLSKHFGKVSALEDVTLDLFAGEVTALLGDNGAGKSTFVSLVSGVASPSVGEILVDGRSVRFDSPVTARDAGIATVFQNLSLVEDRSIAENLFLGCEPVRFGFILDRRRMAREAQAVLDRLKVNLPPVGTAVRYLSGGQRQAVAVARTILRGSRIVIMDEPTAALGVRETGKVLDLIRQLRAEGTAVLLVSHNMDNVFDVADRAVIFRLGRKVADLRIAETSKAEIVGLVVGSADAPRRGEAA</sequence>
<dbReference type="PROSITE" id="PS50893">
    <property type="entry name" value="ABC_TRANSPORTER_2"/>
    <property type="match status" value="1"/>
</dbReference>
<dbReference type="KEGG" id="sphi:TS85_03675"/>
<dbReference type="InterPro" id="IPR003593">
    <property type="entry name" value="AAA+_ATPase"/>
</dbReference>
<dbReference type="OrthoDB" id="9805029at2"/>
<dbReference type="Pfam" id="PF00005">
    <property type="entry name" value="ABC_tran"/>
    <property type="match status" value="1"/>
</dbReference>
<feature type="domain" description="ABC transporter" evidence="3">
    <location>
        <begin position="6"/>
        <end position="243"/>
    </location>
</feature>
<dbReference type="RefSeq" id="WP_044330491.1">
    <property type="nucleotide sequence ID" value="NZ_CP010836.1"/>
</dbReference>
<proteinExistence type="predicted"/>
<keyword evidence="2" id="KW-0067">ATP-binding</keyword>
<evidence type="ECO:0000313" key="4">
    <source>
        <dbReference type="EMBL" id="AJP71116.1"/>
    </source>
</evidence>
<dbReference type="AlphaFoldDB" id="A0A7U4J6G5"/>
<dbReference type="EMBL" id="CP010836">
    <property type="protein sequence ID" value="AJP71116.1"/>
    <property type="molecule type" value="Genomic_DNA"/>
</dbReference>
<dbReference type="PANTHER" id="PTHR43790">
    <property type="entry name" value="CARBOHYDRATE TRANSPORT ATP-BINDING PROTEIN MG119-RELATED"/>
    <property type="match status" value="1"/>
</dbReference>